<dbReference type="RefSeq" id="WP_201825694.1">
    <property type="nucleotide sequence ID" value="NZ_JAERRH010000020.1"/>
</dbReference>
<evidence type="ECO:0000313" key="3">
    <source>
        <dbReference type="Proteomes" id="UP000621386"/>
    </source>
</evidence>
<protein>
    <submittedName>
        <fullName evidence="2">MarR family transcriptional regulator</fullName>
    </submittedName>
</protein>
<dbReference type="InterPro" id="IPR036388">
    <property type="entry name" value="WH-like_DNA-bd_sf"/>
</dbReference>
<evidence type="ECO:0000259" key="1">
    <source>
        <dbReference type="PROSITE" id="PS50995"/>
    </source>
</evidence>
<gene>
    <name evidence="2" type="ORF">JK361_33800</name>
</gene>
<name>A0ABS1PAZ7_9ACTN</name>
<dbReference type="SMART" id="SM00347">
    <property type="entry name" value="HTH_MARR"/>
    <property type="match status" value="1"/>
</dbReference>
<feature type="domain" description="HTH marR-type" evidence="1">
    <location>
        <begin position="6"/>
        <end position="143"/>
    </location>
</feature>
<dbReference type="Proteomes" id="UP000621386">
    <property type="component" value="Unassembled WGS sequence"/>
</dbReference>
<evidence type="ECO:0000313" key="2">
    <source>
        <dbReference type="EMBL" id="MBL1109498.1"/>
    </source>
</evidence>
<proteinExistence type="predicted"/>
<dbReference type="InterPro" id="IPR011991">
    <property type="entry name" value="ArsR-like_HTH"/>
</dbReference>
<dbReference type="PANTHER" id="PTHR33164">
    <property type="entry name" value="TRANSCRIPTIONAL REGULATOR, MARR FAMILY"/>
    <property type="match status" value="1"/>
</dbReference>
<sequence length="159" mass="18087">MTDPSRARLYEELAAESRRYLAAYTLFNQAVADHLGLHPTDVQCLSLLTAEPEPLTVKQIAGMTGLTTGSATRLVDRLERAGYVTRTPDRQDRRRVLVTPVPERVARVTALWDDLGQTWQTVFDDNSEDELKVITRHMRRANDLSRTQIERLRTMPKPG</sequence>
<organism evidence="2 3">
    <name type="scientific">Streptomyces musisoli</name>
    <dbReference type="NCBI Taxonomy" id="2802280"/>
    <lineage>
        <taxon>Bacteria</taxon>
        <taxon>Bacillati</taxon>
        <taxon>Actinomycetota</taxon>
        <taxon>Actinomycetes</taxon>
        <taxon>Kitasatosporales</taxon>
        <taxon>Streptomycetaceae</taxon>
        <taxon>Streptomyces</taxon>
    </lineage>
</organism>
<dbReference type="Pfam" id="PF12802">
    <property type="entry name" value="MarR_2"/>
    <property type="match status" value="1"/>
</dbReference>
<dbReference type="PROSITE" id="PS50995">
    <property type="entry name" value="HTH_MARR_2"/>
    <property type="match status" value="1"/>
</dbReference>
<keyword evidence="3" id="KW-1185">Reference proteome</keyword>
<reference evidence="2 3" key="1">
    <citation type="submission" date="2021-01" db="EMBL/GenBank/DDBJ databases">
        <title>WGS of actinomycetes isolated from Thailand.</title>
        <authorList>
            <person name="Thawai C."/>
        </authorList>
    </citation>
    <scope>NUCLEOTIDE SEQUENCE [LARGE SCALE GENOMIC DNA]</scope>
    <source>
        <strain evidence="2 3">CH5-8</strain>
    </source>
</reference>
<dbReference type="InterPro" id="IPR036390">
    <property type="entry name" value="WH_DNA-bd_sf"/>
</dbReference>
<dbReference type="SMART" id="SM00419">
    <property type="entry name" value="HTH_CRP"/>
    <property type="match status" value="1"/>
</dbReference>
<dbReference type="CDD" id="cd00090">
    <property type="entry name" value="HTH_ARSR"/>
    <property type="match status" value="1"/>
</dbReference>
<dbReference type="Gene3D" id="1.10.10.10">
    <property type="entry name" value="Winged helix-like DNA-binding domain superfamily/Winged helix DNA-binding domain"/>
    <property type="match status" value="1"/>
</dbReference>
<dbReference type="SUPFAM" id="SSF46785">
    <property type="entry name" value="Winged helix' DNA-binding domain"/>
    <property type="match status" value="1"/>
</dbReference>
<dbReference type="EMBL" id="JAERRH010000020">
    <property type="protein sequence ID" value="MBL1109498.1"/>
    <property type="molecule type" value="Genomic_DNA"/>
</dbReference>
<dbReference type="InterPro" id="IPR012318">
    <property type="entry name" value="HTH_CRP"/>
</dbReference>
<accession>A0ABS1PAZ7</accession>
<dbReference type="PANTHER" id="PTHR33164:SF106">
    <property type="entry name" value="TRANSCRIPTIONAL REGULATORY PROTEIN"/>
    <property type="match status" value="1"/>
</dbReference>
<comment type="caution">
    <text evidence="2">The sequence shown here is derived from an EMBL/GenBank/DDBJ whole genome shotgun (WGS) entry which is preliminary data.</text>
</comment>
<dbReference type="InterPro" id="IPR000835">
    <property type="entry name" value="HTH_MarR-typ"/>
</dbReference>
<dbReference type="InterPro" id="IPR039422">
    <property type="entry name" value="MarR/SlyA-like"/>
</dbReference>